<evidence type="ECO:0000256" key="1">
    <source>
        <dbReference type="ARBA" id="ARBA00007623"/>
    </source>
</evidence>
<feature type="active site" evidence="2 3">
    <location>
        <position position="473"/>
    </location>
</feature>
<dbReference type="Pfam" id="PF09149">
    <property type="entry name" value="DUF1935"/>
    <property type="match status" value="1"/>
</dbReference>
<keyword evidence="3" id="KW-0378">Hydrolase</keyword>
<dbReference type="InterPro" id="IPR038765">
    <property type="entry name" value="Papain-like_cys_pep_sf"/>
</dbReference>
<dbReference type="EMBL" id="NBCO01000041">
    <property type="protein sequence ID" value="ORC84771.1"/>
    <property type="molecule type" value="Genomic_DNA"/>
</dbReference>
<dbReference type="VEuPathDB" id="TriTrypDB:TM35_000411410"/>
<dbReference type="Gene3D" id="2.60.40.1180">
    <property type="entry name" value="Golgi alpha-mannosidase II"/>
    <property type="match status" value="1"/>
</dbReference>
<evidence type="ECO:0000256" key="2">
    <source>
        <dbReference type="PIRSR" id="PIRSR622684-1"/>
    </source>
</evidence>
<dbReference type="PROSITE" id="PS00139">
    <property type="entry name" value="THIOL_PROTEASE_CYS"/>
    <property type="match status" value="1"/>
</dbReference>
<evidence type="ECO:0000313" key="5">
    <source>
        <dbReference type="EMBL" id="ORC84771.1"/>
    </source>
</evidence>
<comment type="similarity">
    <text evidence="1">Belongs to the peptidase C2 family.</text>
</comment>
<dbReference type="Pfam" id="PF00648">
    <property type="entry name" value="Peptidase_C2"/>
    <property type="match status" value="1"/>
</dbReference>
<dbReference type="STRING" id="67003.A0A1X0NJK2"/>
<dbReference type="PANTHER" id="PTHR10183:SF423">
    <property type="entry name" value="LEUCINE-RICH REPEAT PROTEIN (LRRP)"/>
    <property type="match status" value="1"/>
</dbReference>
<dbReference type="InterPro" id="IPR015232">
    <property type="entry name" value="DUF1935"/>
</dbReference>
<evidence type="ECO:0000259" key="4">
    <source>
        <dbReference type="PROSITE" id="PS50203"/>
    </source>
</evidence>
<dbReference type="RefSeq" id="XP_028878837.1">
    <property type="nucleotide sequence ID" value="XM_029029849.1"/>
</dbReference>
<feature type="active site" evidence="2 3">
    <location>
        <position position="451"/>
    </location>
</feature>
<organism evidence="5 6">
    <name type="scientific">Trypanosoma theileri</name>
    <dbReference type="NCBI Taxonomy" id="67003"/>
    <lineage>
        <taxon>Eukaryota</taxon>
        <taxon>Discoba</taxon>
        <taxon>Euglenozoa</taxon>
        <taxon>Kinetoplastea</taxon>
        <taxon>Metakinetoplastina</taxon>
        <taxon>Trypanosomatida</taxon>
        <taxon>Trypanosomatidae</taxon>
        <taxon>Trypanosoma</taxon>
    </lineage>
</organism>
<dbReference type="PANTHER" id="PTHR10183">
    <property type="entry name" value="CALPAIN"/>
    <property type="match status" value="1"/>
</dbReference>
<dbReference type="GeneID" id="39989629"/>
<sequence>MGTCCGVQSRSSRYRLARRNAAGNSRRKLERLRAKRAHKFKYGGPTERGNAFPLFDDGMCYRVECGNEWFIYNDTVGSEVHVMMRFNGELNLRGSPRTELKRDGKQWVANIIVYPLETASFVKLRKGKDKKKGELVDMGFKCFLRPLAADYLKKVNSKAESKVRSEMLEVSRISSGGRYSEEELLYLCRSKKKKMFVDLKFPPISSSLQQSSDKKKIVYLDSITWKRPSDYVPPERHKDIQLFRNGIDPQDIDQGQLGDCWLMCVLSVLADRSSMVKSIFRHPISSSKAKKEQKYGAYRVNINKHGWWENVIVDSYLPTMNCQPIFGKCSDDPCELWVSLVEKAYAKLHGSYASIIGGDALLAFQDLTGFPVISFDSMWKDAVHDSEAASRFFKMLRGYKKKGYVITIGTPGTDTSAYTGLQQSKEPFHQSTKNSNNMQELYKRAGLGMGHAYSVLDVRQFSFPNIKLLKVRNPWGAGGGEWTGAWSDSSDKWKQHPLVRRACKPTKKDDGTFWMEWSDIVRFFNSGGVCMVERNWHDYRIPGRFSGVVPSVVLRVSVKRSTRVVFILSQQDKRATGVDGPYAAFLITVAGPASTPGTYTHQLIACSTNNIDVDVNNTNIKKKKNDKKKKNKKEMIYSSYNILSDTNAFTFAQRRDVAVRLTLEPSPVPYIVVPRIMSTDATSQPRPFTLAMLTPRKAGNGITAEFVHLPENHSALQNVRTYNMDSGIKPMVLEFQHKKPGEVASLRKGSNLHQAKKVG</sequence>
<dbReference type="PRINTS" id="PR00704">
    <property type="entry name" value="CALPAIN"/>
</dbReference>
<accession>A0A1X0NJK2</accession>
<dbReference type="SMART" id="SM00230">
    <property type="entry name" value="CysPc"/>
    <property type="match status" value="1"/>
</dbReference>
<protein>
    <submittedName>
        <fullName evidence="5">Calpain-like cysteine peptidase</fullName>
    </submittedName>
</protein>
<comment type="caution">
    <text evidence="5">The sequence shown here is derived from an EMBL/GenBank/DDBJ whole genome shotgun (WGS) entry which is preliminary data.</text>
</comment>
<keyword evidence="3" id="KW-0788">Thiol protease</keyword>
<dbReference type="InterPro" id="IPR022684">
    <property type="entry name" value="Calpain_cysteine_protease"/>
</dbReference>
<keyword evidence="6" id="KW-1185">Reference proteome</keyword>
<feature type="domain" description="Calpain catalytic" evidence="4">
    <location>
        <begin position="195"/>
        <end position="533"/>
    </location>
</feature>
<dbReference type="GO" id="GO:0004198">
    <property type="term" value="F:calcium-dependent cysteine-type endopeptidase activity"/>
    <property type="evidence" value="ECO:0007669"/>
    <property type="project" value="InterPro"/>
</dbReference>
<feature type="active site" evidence="2 3">
    <location>
        <position position="260"/>
    </location>
</feature>
<dbReference type="Proteomes" id="UP000192257">
    <property type="component" value="Unassembled WGS sequence"/>
</dbReference>
<keyword evidence="3" id="KW-0645">Protease</keyword>
<dbReference type="CDD" id="cd00044">
    <property type="entry name" value="CysPc"/>
    <property type="match status" value="1"/>
</dbReference>
<proteinExistence type="inferred from homology"/>
<dbReference type="InterPro" id="IPR013780">
    <property type="entry name" value="Glyco_hydro_b"/>
</dbReference>
<dbReference type="Gene3D" id="3.90.70.10">
    <property type="entry name" value="Cysteine proteinases"/>
    <property type="match status" value="1"/>
</dbReference>
<dbReference type="InterPro" id="IPR000169">
    <property type="entry name" value="Pept_cys_AS"/>
</dbReference>
<name>A0A1X0NJK2_9TRYP</name>
<evidence type="ECO:0000313" key="6">
    <source>
        <dbReference type="Proteomes" id="UP000192257"/>
    </source>
</evidence>
<dbReference type="PROSITE" id="PS50203">
    <property type="entry name" value="CALPAIN_CAT"/>
    <property type="match status" value="1"/>
</dbReference>
<dbReference type="InterPro" id="IPR001300">
    <property type="entry name" value="Peptidase_C2_calpain_cat"/>
</dbReference>
<dbReference type="SUPFAM" id="SSF54001">
    <property type="entry name" value="Cysteine proteinases"/>
    <property type="match status" value="1"/>
</dbReference>
<dbReference type="GO" id="GO:0006508">
    <property type="term" value="P:proteolysis"/>
    <property type="evidence" value="ECO:0007669"/>
    <property type="project" value="UniProtKB-KW"/>
</dbReference>
<gene>
    <name evidence="5" type="ORF">TM35_000411410</name>
</gene>
<dbReference type="SUPFAM" id="SSF101601">
    <property type="entry name" value="Smp-1-like"/>
    <property type="match status" value="1"/>
</dbReference>
<reference evidence="5 6" key="1">
    <citation type="submission" date="2017-03" db="EMBL/GenBank/DDBJ databases">
        <title>An alternative strategy for trypanosome survival in the mammalian bloodstream revealed through genome and transcriptome analysis of the ubiquitous bovine parasite Trypanosoma (Megatrypanum) theileri.</title>
        <authorList>
            <person name="Kelly S."/>
            <person name="Ivens A."/>
            <person name="Mott A."/>
            <person name="O'Neill E."/>
            <person name="Emms D."/>
            <person name="Macleod O."/>
            <person name="Voorheis P."/>
            <person name="Matthews J."/>
            <person name="Matthews K."/>
            <person name="Carrington M."/>
        </authorList>
    </citation>
    <scope>NUCLEOTIDE SEQUENCE [LARGE SCALE GENOMIC DNA]</scope>
    <source>
        <strain evidence="5">Edinburgh</strain>
    </source>
</reference>
<evidence type="ECO:0000256" key="3">
    <source>
        <dbReference type="PROSITE-ProRule" id="PRU00239"/>
    </source>
</evidence>
<dbReference type="InterPro" id="IPR036310">
    <property type="entry name" value="Smp-1-like_sf"/>
</dbReference>
<dbReference type="AlphaFoldDB" id="A0A1X0NJK2"/>
<dbReference type="OrthoDB" id="268518at2759"/>